<dbReference type="CDD" id="cd00130">
    <property type="entry name" value="PAS"/>
    <property type="match status" value="1"/>
</dbReference>
<proteinExistence type="predicted"/>
<dbReference type="PANTHER" id="PTHR44688">
    <property type="entry name" value="DNA-BINDING TRANSCRIPTIONAL ACTIVATOR DEVR_DOSR"/>
    <property type="match status" value="1"/>
</dbReference>
<dbReference type="InterPro" id="IPR000792">
    <property type="entry name" value="Tscrpt_reg_LuxR_C"/>
</dbReference>
<dbReference type="InterPro" id="IPR000014">
    <property type="entry name" value="PAS"/>
</dbReference>
<dbReference type="InterPro" id="IPR013655">
    <property type="entry name" value="PAS_fold_3"/>
</dbReference>
<accession>A0A6C0GJS2</accession>
<reference evidence="6 7" key="1">
    <citation type="submission" date="2020-01" db="EMBL/GenBank/DDBJ databases">
        <authorList>
            <person name="Kim M.K."/>
        </authorList>
    </citation>
    <scope>NUCLEOTIDE SEQUENCE [LARGE SCALE GENOMIC DNA]</scope>
    <source>
        <strain evidence="6 7">172606-1</strain>
    </source>
</reference>
<name>A0A6C0GJS2_9BACT</name>
<evidence type="ECO:0000313" key="7">
    <source>
        <dbReference type="Proteomes" id="UP000480178"/>
    </source>
</evidence>
<keyword evidence="3" id="KW-0804">Transcription</keyword>
<dbReference type="InterPro" id="IPR036388">
    <property type="entry name" value="WH-like_DNA-bd_sf"/>
</dbReference>
<dbReference type="InterPro" id="IPR035965">
    <property type="entry name" value="PAS-like_dom_sf"/>
</dbReference>
<keyword evidence="2" id="KW-0238">DNA-binding</keyword>
<evidence type="ECO:0000256" key="2">
    <source>
        <dbReference type="ARBA" id="ARBA00023125"/>
    </source>
</evidence>
<dbReference type="EMBL" id="CP048222">
    <property type="protein sequence ID" value="QHT67880.1"/>
    <property type="molecule type" value="Genomic_DNA"/>
</dbReference>
<evidence type="ECO:0000259" key="5">
    <source>
        <dbReference type="PROSITE" id="PS50112"/>
    </source>
</evidence>
<feature type="domain" description="HTH luxR-type" evidence="4">
    <location>
        <begin position="193"/>
        <end position="258"/>
    </location>
</feature>
<dbReference type="SUPFAM" id="SSF55785">
    <property type="entry name" value="PYP-like sensor domain (PAS domain)"/>
    <property type="match status" value="1"/>
</dbReference>
<feature type="domain" description="PAS" evidence="5">
    <location>
        <begin position="35"/>
        <end position="94"/>
    </location>
</feature>
<dbReference type="GO" id="GO:0006355">
    <property type="term" value="P:regulation of DNA-templated transcription"/>
    <property type="evidence" value="ECO:0007669"/>
    <property type="project" value="InterPro"/>
</dbReference>
<dbReference type="Pfam" id="PF08447">
    <property type="entry name" value="PAS_3"/>
    <property type="match status" value="1"/>
</dbReference>
<sequence length="260" mass="30016">MTHKNLPKTYTEILEIWESQNFEQESNDYQILLSNNPALDIVLNAGPSLTIIMDMRTSSFVYVSRNSLQMLGYTSEELVIKGFHFTLSLIHPDDITEYMEVTKVIWEFLMALPVSQRKYYKTSVDFRIKNKEEAYKRVLQQNTALQTDNAGNIVLLLIVISDISHLKKENGISAAIISTKHDGFLVWDGSDTHLKSQIPFSRREREIIKFLAEGFSRKEVAEQLNVSEFTISTHRRNMLKKTRLSNTRALVRFAINHGMI</sequence>
<keyword evidence="7" id="KW-1185">Reference proteome</keyword>
<organism evidence="6 7">
    <name type="scientific">Rhodocytophaga rosea</name>
    <dbReference type="NCBI Taxonomy" id="2704465"/>
    <lineage>
        <taxon>Bacteria</taxon>
        <taxon>Pseudomonadati</taxon>
        <taxon>Bacteroidota</taxon>
        <taxon>Cytophagia</taxon>
        <taxon>Cytophagales</taxon>
        <taxon>Rhodocytophagaceae</taxon>
        <taxon>Rhodocytophaga</taxon>
    </lineage>
</organism>
<dbReference type="SMART" id="SM00421">
    <property type="entry name" value="HTH_LUXR"/>
    <property type="match status" value="1"/>
</dbReference>
<dbReference type="SUPFAM" id="SSF46894">
    <property type="entry name" value="C-terminal effector domain of the bipartite response regulators"/>
    <property type="match status" value="1"/>
</dbReference>
<dbReference type="Gene3D" id="3.30.450.20">
    <property type="entry name" value="PAS domain"/>
    <property type="match status" value="1"/>
</dbReference>
<dbReference type="KEGG" id="rhoz:GXP67_15145"/>
<dbReference type="RefSeq" id="WP_162443902.1">
    <property type="nucleotide sequence ID" value="NZ_CP048222.1"/>
</dbReference>
<dbReference type="CDD" id="cd06170">
    <property type="entry name" value="LuxR_C_like"/>
    <property type="match status" value="1"/>
</dbReference>
<dbReference type="GO" id="GO:0003677">
    <property type="term" value="F:DNA binding"/>
    <property type="evidence" value="ECO:0007669"/>
    <property type="project" value="UniProtKB-KW"/>
</dbReference>
<evidence type="ECO:0000259" key="4">
    <source>
        <dbReference type="PROSITE" id="PS50043"/>
    </source>
</evidence>
<evidence type="ECO:0000256" key="3">
    <source>
        <dbReference type="ARBA" id="ARBA00023163"/>
    </source>
</evidence>
<dbReference type="PRINTS" id="PR00038">
    <property type="entry name" value="HTHLUXR"/>
</dbReference>
<dbReference type="PANTHER" id="PTHR44688:SF16">
    <property type="entry name" value="DNA-BINDING TRANSCRIPTIONAL ACTIVATOR DEVR_DOSR"/>
    <property type="match status" value="1"/>
</dbReference>
<protein>
    <submittedName>
        <fullName evidence="6">PAS domain-containing protein</fullName>
    </submittedName>
</protein>
<evidence type="ECO:0000256" key="1">
    <source>
        <dbReference type="ARBA" id="ARBA00023015"/>
    </source>
</evidence>
<dbReference type="Gene3D" id="1.10.10.10">
    <property type="entry name" value="Winged helix-like DNA-binding domain superfamily/Winged helix DNA-binding domain"/>
    <property type="match status" value="1"/>
</dbReference>
<dbReference type="Pfam" id="PF00196">
    <property type="entry name" value="GerE"/>
    <property type="match status" value="1"/>
</dbReference>
<keyword evidence="1" id="KW-0805">Transcription regulation</keyword>
<dbReference type="PROSITE" id="PS50043">
    <property type="entry name" value="HTH_LUXR_2"/>
    <property type="match status" value="1"/>
</dbReference>
<dbReference type="AlphaFoldDB" id="A0A6C0GJS2"/>
<evidence type="ECO:0000313" key="6">
    <source>
        <dbReference type="EMBL" id="QHT67880.1"/>
    </source>
</evidence>
<gene>
    <name evidence="6" type="ORF">GXP67_15145</name>
</gene>
<dbReference type="PROSITE" id="PS50112">
    <property type="entry name" value="PAS"/>
    <property type="match status" value="1"/>
</dbReference>
<dbReference type="Proteomes" id="UP000480178">
    <property type="component" value="Chromosome"/>
</dbReference>
<dbReference type="InterPro" id="IPR016032">
    <property type="entry name" value="Sig_transdc_resp-reg_C-effctor"/>
</dbReference>